<comment type="caution">
    <text evidence="1">The sequence shown here is derived from an EMBL/GenBank/DDBJ whole genome shotgun (WGS) entry which is preliminary data.</text>
</comment>
<reference evidence="1 2" key="2">
    <citation type="submission" date="2017-09" db="EMBL/GenBank/DDBJ databases">
        <title>Extensive intraspecific genome diversity in a model arbuscular mycorrhizal fungus.</title>
        <authorList>
            <person name="Chen E.C."/>
            <person name="Morin E."/>
            <person name="Beaudet D."/>
            <person name="Noel J."/>
            <person name="Ndikumana S."/>
            <person name="Charron P."/>
            <person name="St-Onge C."/>
            <person name="Giorgi J."/>
            <person name="Grigoriev I.V."/>
            <person name="Roux C."/>
            <person name="Martin F.M."/>
            <person name="Corradi N."/>
        </authorList>
    </citation>
    <scope>NUCLEOTIDE SEQUENCE [LARGE SCALE GENOMIC DNA]</scope>
    <source>
        <strain evidence="1 2">A5</strain>
    </source>
</reference>
<evidence type="ECO:0000313" key="2">
    <source>
        <dbReference type="Proteomes" id="UP000232722"/>
    </source>
</evidence>
<proteinExistence type="predicted"/>
<protein>
    <submittedName>
        <fullName evidence="1">Uncharacterized protein</fullName>
    </submittedName>
</protein>
<feature type="non-terminal residue" evidence="1">
    <location>
        <position position="1"/>
    </location>
</feature>
<evidence type="ECO:0000313" key="1">
    <source>
        <dbReference type="EMBL" id="PKB97875.1"/>
    </source>
</evidence>
<gene>
    <name evidence="1" type="ORF">RhiirA5_384352</name>
</gene>
<dbReference type="Proteomes" id="UP000232722">
    <property type="component" value="Unassembled WGS sequence"/>
</dbReference>
<dbReference type="EMBL" id="LLXJ01002941">
    <property type="protein sequence ID" value="PKB97875.1"/>
    <property type="molecule type" value="Genomic_DNA"/>
</dbReference>
<dbReference type="AlphaFoldDB" id="A0A2N0NTK5"/>
<dbReference type="VEuPathDB" id="FungiDB:RhiirFUN_022414"/>
<dbReference type="VEuPathDB" id="FungiDB:FUN_009485"/>
<sequence length="115" mass="13358">NGEHIECKDFTLYVHYIETHEKDTYSATTYMGTFLCRCRIWIEDSNGLRIAGDDGYRDCGEGNYLTIDFQDQTYTVHAKVDGSFEQQKVRGPFNENTCYSIHGSVDKWKFDQKSC</sequence>
<organism evidence="1 2">
    <name type="scientific">Rhizophagus irregularis</name>
    <dbReference type="NCBI Taxonomy" id="588596"/>
    <lineage>
        <taxon>Eukaryota</taxon>
        <taxon>Fungi</taxon>
        <taxon>Fungi incertae sedis</taxon>
        <taxon>Mucoromycota</taxon>
        <taxon>Glomeromycotina</taxon>
        <taxon>Glomeromycetes</taxon>
        <taxon>Glomerales</taxon>
        <taxon>Glomeraceae</taxon>
        <taxon>Rhizophagus</taxon>
    </lineage>
</organism>
<reference evidence="1 2" key="1">
    <citation type="submission" date="2016-04" db="EMBL/GenBank/DDBJ databases">
        <title>Genome analyses suggest a sexual origin of heterokaryosis in a supposedly ancient asexual fungus.</title>
        <authorList>
            <person name="Ropars J."/>
            <person name="Sedzielewska K."/>
            <person name="Noel J."/>
            <person name="Charron P."/>
            <person name="Farinelli L."/>
            <person name="Marton T."/>
            <person name="Kruger M."/>
            <person name="Pelin A."/>
            <person name="Brachmann A."/>
            <person name="Corradi N."/>
        </authorList>
    </citation>
    <scope>NUCLEOTIDE SEQUENCE [LARGE SCALE GENOMIC DNA]</scope>
    <source>
        <strain evidence="1 2">A5</strain>
    </source>
</reference>
<name>A0A2N0NTK5_9GLOM</name>
<accession>A0A2N0NTK5</accession>